<keyword evidence="3 7" id="KW-0812">Transmembrane</keyword>
<dbReference type="Pfam" id="PF01618">
    <property type="entry name" value="MotA_ExbB"/>
    <property type="match status" value="1"/>
</dbReference>
<evidence type="ECO:0000259" key="8">
    <source>
        <dbReference type="Pfam" id="PF01618"/>
    </source>
</evidence>
<name>A0A146GA21_TERSA</name>
<dbReference type="InterPro" id="IPR050790">
    <property type="entry name" value="ExbB/TolQ_transport"/>
</dbReference>
<reference evidence="10" key="1">
    <citation type="journal article" date="2017" name="Genome Announc.">
        <title>Draft Genome Sequence of Terrimicrobium sacchariphilum NM-5T, a Facultative Anaerobic Soil Bacterium of the Class Spartobacteria.</title>
        <authorList>
            <person name="Qiu Y.L."/>
            <person name="Tourlousse D.M."/>
            <person name="Matsuura N."/>
            <person name="Ohashi A."/>
            <person name="Sekiguchi Y."/>
        </authorList>
    </citation>
    <scope>NUCLEOTIDE SEQUENCE [LARGE SCALE GENOMIC DNA]</scope>
    <source>
        <strain evidence="10">NM-5</strain>
    </source>
</reference>
<dbReference type="Proteomes" id="UP000076023">
    <property type="component" value="Unassembled WGS sequence"/>
</dbReference>
<keyword evidence="10" id="KW-1185">Reference proteome</keyword>
<keyword evidence="6" id="KW-0653">Protein transport</keyword>
<dbReference type="EMBL" id="BDCO01000002">
    <property type="protein sequence ID" value="GAT33436.1"/>
    <property type="molecule type" value="Genomic_DNA"/>
</dbReference>
<dbReference type="STRING" id="690879.TSACC_21852"/>
<dbReference type="GO" id="GO:0005886">
    <property type="term" value="C:plasma membrane"/>
    <property type="evidence" value="ECO:0007669"/>
    <property type="project" value="UniProtKB-SubCell"/>
</dbReference>
<evidence type="ECO:0000256" key="6">
    <source>
        <dbReference type="RuleBase" id="RU004057"/>
    </source>
</evidence>
<dbReference type="PANTHER" id="PTHR30625">
    <property type="entry name" value="PROTEIN TOLQ"/>
    <property type="match status" value="1"/>
</dbReference>
<dbReference type="GO" id="GO:0017038">
    <property type="term" value="P:protein import"/>
    <property type="evidence" value="ECO:0007669"/>
    <property type="project" value="TreeGrafter"/>
</dbReference>
<gene>
    <name evidence="9" type="ORF">TSACC_21852</name>
</gene>
<dbReference type="FunCoup" id="A0A146GA21">
    <property type="interactions" value="279"/>
</dbReference>
<dbReference type="InParanoid" id="A0A146GA21"/>
<feature type="transmembrane region" description="Helical" evidence="7">
    <location>
        <begin position="148"/>
        <end position="170"/>
    </location>
</feature>
<comment type="subcellular location">
    <subcellularLocation>
        <location evidence="1">Cell membrane</location>
        <topology evidence="1">Multi-pass membrane protein</topology>
    </subcellularLocation>
    <subcellularLocation>
        <location evidence="6">Membrane</location>
        <topology evidence="6">Multi-pass membrane protein</topology>
    </subcellularLocation>
</comment>
<sequence length="255" mass="27580">MMATGITLPLATGLVYAFLESTVEGKAVLLGLFLASIFSWSVMVTKIRYLNFAKRQSGRFSVLFHRDRAPLRIYEQGLRFEGSPLYEIYKAGCSELCFQMLGSTEVDETFRARLDSAEKISPSQMRAVTVAMERAVGEAGLKLESQMIILSTAVSGAPFLGLLGTVWGVMDAFSGIAQSGSANLAAMAPGVSGALITTVVGLLVAIPAMFGYNFLVTSVRSMIVQAENFAAELSSEIEHKFVDHGGREPRKSYTH</sequence>
<dbReference type="PANTHER" id="PTHR30625:SF3">
    <property type="entry name" value="TOL-PAL SYSTEM PROTEIN TOLQ"/>
    <property type="match status" value="1"/>
</dbReference>
<dbReference type="AlphaFoldDB" id="A0A146GA21"/>
<evidence type="ECO:0000256" key="4">
    <source>
        <dbReference type="ARBA" id="ARBA00022989"/>
    </source>
</evidence>
<evidence type="ECO:0000256" key="2">
    <source>
        <dbReference type="ARBA" id="ARBA00022475"/>
    </source>
</evidence>
<evidence type="ECO:0000256" key="7">
    <source>
        <dbReference type="SAM" id="Phobius"/>
    </source>
</evidence>
<evidence type="ECO:0000313" key="10">
    <source>
        <dbReference type="Proteomes" id="UP000076023"/>
    </source>
</evidence>
<dbReference type="InterPro" id="IPR002898">
    <property type="entry name" value="MotA_ExbB_proton_chnl"/>
</dbReference>
<feature type="transmembrane region" description="Helical" evidence="7">
    <location>
        <begin position="190"/>
        <end position="215"/>
    </location>
</feature>
<keyword evidence="6" id="KW-0813">Transport</keyword>
<proteinExistence type="inferred from homology"/>
<dbReference type="RefSeq" id="WP_084400357.1">
    <property type="nucleotide sequence ID" value="NZ_BDCO01000002.1"/>
</dbReference>
<keyword evidence="5 7" id="KW-0472">Membrane</keyword>
<evidence type="ECO:0000313" key="9">
    <source>
        <dbReference type="EMBL" id="GAT33436.1"/>
    </source>
</evidence>
<comment type="similarity">
    <text evidence="6">Belongs to the exbB/tolQ family.</text>
</comment>
<evidence type="ECO:0000256" key="3">
    <source>
        <dbReference type="ARBA" id="ARBA00022692"/>
    </source>
</evidence>
<keyword evidence="4 7" id="KW-1133">Transmembrane helix</keyword>
<feature type="domain" description="MotA/TolQ/ExbB proton channel" evidence="8">
    <location>
        <begin position="106"/>
        <end position="227"/>
    </location>
</feature>
<evidence type="ECO:0000256" key="1">
    <source>
        <dbReference type="ARBA" id="ARBA00004651"/>
    </source>
</evidence>
<feature type="transmembrane region" description="Helical" evidence="7">
    <location>
        <begin position="27"/>
        <end position="45"/>
    </location>
</feature>
<organism evidence="9 10">
    <name type="scientific">Terrimicrobium sacchariphilum</name>
    <dbReference type="NCBI Taxonomy" id="690879"/>
    <lineage>
        <taxon>Bacteria</taxon>
        <taxon>Pseudomonadati</taxon>
        <taxon>Verrucomicrobiota</taxon>
        <taxon>Terrimicrobiia</taxon>
        <taxon>Terrimicrobiales</taxon>
        <taxon>Terrimicrobiaceae</taxon>
        <taxon>Terrimicrobium</taxon>
    </lineage>
</organism>
<protein>
    <submittedName>
        <fullName evidence="9">Biopolymer transport protein TolQ</fullName>
    </submittedName>
</protein>
<comment type="caution">
    <text evidence="9">The sequence shown here is derived from an EMBL/GenBank/DDBJ whole genome shotgun (WGS) entry which is preliminary data.</text>
</comment>
<keyword evidence="2" id="KW-1003">Cell membrane</keyword>
<dbReference type="OrthoDB" id="9805133at2"/>
<accession>A0A146GA21</accession>
<evidence type="ECO:0000256" key="5">
    <source>
        <dbReference type="ARBA" id="ARBA00023136"/>
    </source>
</evidence>